<proteinExistence type="predicted"/>
<dbReference type="CDD" id="cd06587">
    <property type="entry name" value="VOC"/>
    <property type="match status" value="1"/>
</dbReference>
<reference evidence="2 3" key="1">
    <citation type="submission" date="2021-06" db="EMBL/GenBank/DDBJ databases">
        <title>Actinomycetes sequencing.</title>
        <authorList>
            <person name="Shan Q."/>
        </authorList>
    </citation>
    <scope>NUCLEOTIDE SEQUENCE [LARGE SCALE GENOMIC DNA]</scope>
    <source>
        <strain evidence="2 3">NEAU-G5</strain>
    </source>
</reference>
<dbReference type="PANTHER" id="PTHR35908:SF1">
    <property type="entry name" value="CONSERVED PROTEIN"/>
    <property type="match status" value="1"/>
</dbReference>
<sequence length="116" mass="12789">MTLRARLFAATIDCPDPVGLARFYRTFLGGQLRSGSPDFVVLTSDPGIRLDFQRVANRQPAPWPDPAAPGRVHLDFSVEDLGEAERQLLELGATLASYQPGGERFRVLLDPEGHPF</sequence>
<organism evidence="2 3">
    <name type="scientific">Nocardia albiluteola</name>
    <dbReference type="NCBI Taxonomy" id="2842303"/>
    <lineage>
        <taxon>Bacteria</taxon>
        <taxon>Bacillati</taxon>
        <taxon>Actinomycetota</taxon>
        <taxon>Actinomycetes</taxon>
        <taxon>Mycobacteriales</taxon>
        <taxon>Nocardiaceae</taxon>
        <taxon>Nocardia</taxon>
    </lineage>
</organism>
<dbReference type="InterPro" id="IPR037523">
    <property type="entry name" value="VOC_core"/>
</dbReference>
<dbReference type="Gene3D" id="3.10.180.10">
    <property type="entry name" value="2,3-Dihydroxybiphenyl 1,2-Dioxygenase, domain 1"/>
    <property type="match status" value="1"/>
</dbReference>
<dbReference type="PANTHER" id="PTHR35908">
    <property type="entry name" value="HYPOTHETICAL FUSION PROTEIN"/>
    <property type="match status" value="1"/>
</dbReference>
<keyword evidence="3" id="KW-1185">Reference proteome</keyword>
<evidence type="ECO:0000313" key="2">
    <source>
        <dbReference type="EMBL" id="MBU3067919.1"/>
    </source>
</evidence>
<dbReference type="InterPro" id="IPR029068">
    <property type="entry name" value="Glyas_Bleomycin-R_OHBP_Dase"/>
</dbReference>
<dbReference type="Proteomes" id="UP000733379">
    <property type="component" value="Unassembled WGS sequence"/>
</dbReference>
<dbReference type="InterPro" id="IPR041581">
    <property type="entry name" value="Glyoxalase_6"/>
</dbReference>
<evidence type="ECO:0000259" key="1">
    <source>
        <dbReference type="PROSITE" id="PS51819"/>
    </source>
</evidence>
<accession>A0ABS6BFF8</accession>
<gene>
    <name evidence="2" type="ORF">KO481_41205</name>
</gene>
<evidence type="ECO:0000313" key="3">
    <source>
        <dbReference type="Proteomes" id="UP000733379"/>
    </source>
</evidence>
<protein>
    <submittedName>
        <fullName evidence="2">VOC family protein</fullName>
    </submittedName>
</protein>
<dbReference type="EMBL" id="JAHKNI010000027">
    <property type="protein sequence ID" value="MBU3067919.1"/>
    <property type="molecule type" value="Genomic_DNA"/>
</dbReference>
<feature type="domain" description="VOC" evidence="1">
    <location>
        <begin position="6"/>
        <end position="116"/>
    </location>
</feature>
<name>A0ABS6BFF8_9NOCA</name>
<dbReference type="SUPFAM" id="SSF54593">
    <property type="entry name" value="Glyoxalase/Bleomycin resistance protein/Dihydroxybiphenyl dioxygenase"/>
    <property type="match status" value="1"/>
</dbReference>
<dbReference type="RefSeq" id="WP_215924003.1">
    <property type="nucleotide sequence ID" value="NZ_JAHKNI010000027.1"/>
</dbReference>
<dbReference type="Pfam" id="PF18029">
    <property type="entry name" value="Glyoxalase_6"/>
    <property type="match status" value="1"/>
</dbReference>
<dbReference type="PROSITE" id="PS51819">
    <property type="entry name" value="VOC"/>
    <property type="match status" value="1"/>
</dbReference>
<comment type="caution">
    <text evidence="2">The sequence shown here is derived from an EMBL/GenBank/DDBJ whole genome shotgun (WGS) entry which is preliminary data.</text>
</comment>